<dbReference type="Proteomes" id="UP000426246">
    <property type="component" value="Chromosome"/>
</dbReference>
<evidence type="ECO:0000256" key="1">
    <source>
        <dbReference type="ARBA" id="ARBA00023157"/>
    </source>
</evidence>
<dbReference type="RefSeq" id="WP_155699659.1">
    <property type="nucleotide sequence ID" value="NZ_CP034235.1"/>
</dbReference>
<dbReference type="PANTHER" id="PTHR42852">
    <property type="entry name" value="THIOL:DISULFIDE INTERCHANGE PROTEIN DSBE"/>
    <property type="match status" value="1"/>
</dbReference>
<dbReference type="InterPro" id="IPR013766">
    <property type="entry name" value="Thioredoxin_domain"/>
</dbReference>
<dbReference type="InterPro" id="IPR000866">
    <property type="entry name" value="AhpC/TSA"/>
</dbReference>
<evidence type="ECO:0000259" key="2">
    <source>
        <dbReference type="PROSITE" id="PS51352"/>
    </source>
</evidence>
<evidence type="ECO:0000313" key="3">
    <source>
        <dbReference type="EMBL" id="QGQ94653.1"/>
    </source>
</evidence>
<sequence length="181" mass="20749">MKSMFRIIVIVMLLTLVLYVSYQTFTKRHIQRSLTAAKSLSNDGRVPSILLKGLDEEEYQLGGSRVKPLIINFWASWCIPCQEEIPALQKIYDKYQSQLDLYAVNITMKDSLKEVHKFNEINNLNFPILLDSKGDAAKAFRVAFIPTTFLIDKKGNLKEAIHLLPPEQLEKHIQKLIDSAD</sequence>
<protein>
    <submittedName>
        <fullName evidence="3">TlpA family protein disulfide reductase</fullName>
    </submittedName>
</protein>
<accession>A0A6B8RGJ9</accession>
<dbReference type="AlphaFoldDB" id="A0A6B8RGJ9"/>
<dbReference type="OrthoDB" id="25753at2"/>
<dbReference type="InterPro" id="IPR036249">
    <property type="entry name" value="Thioredoxin-like_sf"/>
</dbReference>
<evidence type="ECO:0000313" key="4">
    <source>
        <dbReference type="Proteomes" id="UP000426246"/>
    </source>
</evidence>
<reference evidence="4" key="1">
    <citation type="submission" date="2018-11" db="EMBL/GenBank/DDBJ databases">
        <title>Complete genome sequence of Paenibacillus sp. ML311-T8.</title>
        <authorList>
            <person name="Nam Y.-D."/>
            <person name="Kang J."/>
            <person name="Chung W.-H."/>
            <person name="Park Y.S."/>
        </authorList>
    </citation>
    <scope>NUCLEOTIDE SEQUENCE [LARGE SCALE GENOMIC DNA]</scope>
    <source>
        <strain evidence="4">ML311-T8</strain>
    </source>
</reference>
<keyword evidence="4" id="KW-1185">Reference proteome</keyword>
<dbReference type="Gene3D" id="3.40.30.10">
    <property type="entry name" value="Glutaredoxin"/>
    <property type="match status" value="1"/>
</dbReference>
<dbReference type="EMBL" id="CP034235">
    <property type="protein sequence ID" value="QGQ94653.1"/>
    <property type="molecule type" value="Genomic_DNA"/>
</dbReference>
<dbReference type="GO" id="GO:0016491">
    <property type="term" value="F:oxidoreductase activity"/>
    <property type="evidence" value="ECO:0007669"/>
    <property type="project" value="InterPro"/>
</dbReference>
<dbReference type="InterPro" id="IPR050553">
    <property type="entry name" value="Thioredoxin_ResA/DsbE_sf"/>
</dbReference>
<dbReference type="Pfam" id="PF00578">
    <property type="entry name" value="AhpC-TSA"/>
    <property type="match status" value="1"/>
</dbReference>
<organism evidence="3 4">
    <name type="scientific">Paenibacillus psychroresistens</name>
    <dbReference type="NCBI Taxonomy" id="1778678"/>
    <lineage>
        <taxon>Bacteria</taxon>
        <taxon>Bacillati</taxon>
        <taxon>Bacillota</taxon>
        <taxon>Bacilli</taxon>
        <taxon>Bacillales</taxon>
        <taxon>Paenibacillaceae</taxon>
        <taxon>Paenibacillus</taxon>
    </lineage>
</organism>
<keyword evidence="1" id="KW-1015">Disulfide bond</keyword>
<proteinExistence type="predicted"/>
<name>A0A6B8RGJ9_9BACL</name>
<dbReference type="KEGG" id="ppsc:EHS13_07005"/>
<dbReference type="PANTHER" id="PTHR42852:SF1">
    <property type="entry name" value="THIOREDOXIN-LIKE PROTEIN YNEN"/>
    <property type="match status" value="1"/>
</dbReference>
<gene>
    <name evidence="3" type="ORF">EHS13_07005</name>
</gene>
<feature type="domain" description="Thioredoxin" evidence="2">
    <location>
        <begin position="40"/>
        <end position="181"/>
    </location>
</feature>
<dbReference type="SUPFAM" id="SSF52833">
    <property type="entry name" value="Thioredoxin-like"/>
    <property type="match status" value="1"/>
</dbReference>
<dbReference type="PROSITE" id="PS51352">
    <property type="entry name" value="THIOREDOXIN_2"/>
    <property type="match status" value="1"/>
</dbReference>
<dbReference type="CDD" id="cd02966">
    <property type="entry name" value="TlpA_like_family"/>
    <property type="match status" value="1"/>
</dbReference>
<dbReference type="GO" id="GO:0016209">
    <property type="term" value="F:antioxidant activity"/>
    <property type="evidence" value="ECO:0007669"/>
    <property type="project" value="InterPro"/>
</dbReference>